<proteinExistence type="predicted"/>
<accession>A0AAI9TIR8</accession>
<evidence type="ECO:0008006" key="4">
    <source>
        <dbReference type="Google" id="ProtNLM"/>
    </source>
</evidence>
<evidence type="ECO:0000313" key="3">
    <source>
        <dbReference type="Proteomes" id="UP001227192"/>
    </source>
</evidence>
<dbReference type="PANTHER" id="PTHR47345">
    <property type="entry name" value="CUT9-INTERACTING PROTEIN SCN1"/>
    <property type="match status" value="1"/>
</dbReference>
<sequence>MIIRPSAFYNAQSQNAQSQPQNNKLRRKHVMDAPGTKRPITSLRELSAFVYQTSRRTSNLPLNIPQKDMPEDEPFPWDIGVHDAHCHPTDTLASVADILQMKATTLTIMATRGEDQDLVQQTAVSLSAKNSQSTTDRVVPCFGWHPWFSHQILDDTAQPTAAQNPAEHKTAHYTTVLAPSAADDQPFIDLLPVPKPLSELISETRNRLKQFPNALVGEVGLDRSFRLPIPWTPANTDNRDDQLTPGSREGRRLSNYRVKPEHQRTVLKAQLQLAGEMNRAVSMHSVQAHGGVFEVLKELWAGHERVVLSRRKRDKQRDAEGAVSDDDEDDDEDKTPDGSQSTKASDFNGKSHRPFPPRICMHSYTGSVEPIRQFLHRSNPSDVYFSFSKVINFSGTVEKKVGDVIKALPEDRILIESDLHVAGAQMDELLEDVARQVCQLRGWELRHGAQVLADNWRRFVFG</sequence>
<feature type="region of interest" description="Disordered" evidence="1">
    <location>
        <begin position="310"/>
        <end position="354"/>
    </location>
</feature>
<gene>
    <name evidence="2" type="ORF">VN97_g5353</name>
</gene>
<protein>
    <recommendedName>
        <fullName evidence="4">Cut9 interacting protein Scn1</fullName>
    </recommendedName>
</protein>
<organism evidence="2 3">
    <name type="scientific">Penicillium thymicola</name>
    <dbReference type="NCBI Taxonomy" id="293382"/>
    <lineage>
        <taxon>Eukaryota</taxon>
        <taxon>Fungi</taxon>
        <taxon>Dikarya</taxon>
        <taxon>Ascomycota</taxon>
        <taxon>Pezizomycotina</taxon>
        <taxon>Eurotiomycetes</taxon>
        <taxon>Eurotiomycetidae</taxon>
        <taxon>Eurotiales</taxon>
        <taxon>Aspergillaceae</taxon>
        <taxon>Penicillium</taxon>
    </lineage>
</organism>
<dbReference type="Proteomes" id="UP001227192">
    <property type="component" value="Unassembled WGS sequence"/>
</dbReference>
<comment type="caution">
    <text evidence="2">The sequence shown here is derived from an EMBL/GenBank/DDBJ whole genome shotgun (WGS) entry which is preliminary data.</text>
</comment>
<feature type="region of interest" description="Disordered" evidence="1">
    <location>
        <begin position="1"/>
        <end position="28"/>
    </location>
</feature>
<dbReference type="GO" id="GO:0016788">
    <property type="term" value="F:hydrolase activity, acting on ester bonds"/>
    <property type="evidence" value="ECO:0007669"/>
    <property type="project" value="InterPro"/>
</dbReference>
<feature type="compositionally biased region" description="Acidic residues" evidence="1">
    <location>
        <begin position="323"/>
        <end position="334"/>
    </location>
</feature>
<name>A0AAI9TIR8_PENTH</name>
<dbReference type="InterPro" id="IPR001130">
    <property type="entry name" value="TatD-like"/>
</dbReference>
<dbReference type="EMBL" id="LACB01000136">
    <property type="protein sequence ID" value="KAJ9487966.1"/>
    <property type="molecule type" value="Genomic_DNA"/>
</dbReference>
<feature type="compositionally biased region" description="Basic and acidic residues" evidence="1">
    <location>
        <begin position="237"/>
        <end position="261"/>
    </location>
</feature>
<dbReference type="InterPro" id="IPR053044">
    <property type="entry name" value="Metallo-hydrolase/TatD-type"/>
</dbReference>
<dbReference type="Gene3D" id="3.20.20.140">
    <property type="entry name" value="Metal-dependent hydrolases"/>
    <property type="match status" value="1"/>
</dbReference>
<feature type="compositionally biased region" description="Low complexity" evidence="1">
    <location>
        <begin position="10"/>
        <end position="23"/>
    </location>
</feature>
<keyword evidence="3" id="KW-1185">Reference proteome</keyword>
<dbReference type="InterPro" id="IPR032466">
    <property type="entry name" value="Metal_Hydrolase"/>
</dbReference>
<dbReference type="Pfam" id="PF01026">
    <property type="entry name" value="TatD_DNase"/>
    <property type="match status" value="1"/>
</dbReference>
<reference evidence="2" key="1">
    <citation type="submission" date="2015-06" db="EMBL/GenBank/DDBJ databases">
        <authorList>
            <person name="Nguyen H."/>
        </authorList>
    </citation>
    <scope>NUCLEOTIDE SEQUENCE</scope>
    <source>
        <strain evidence="2">DAOM 180753</strain>
    </source>
</reference>
<dbReference type="SUPFAM" id="SSF51556">
    <property type="entry name" value="Metallo-dependent hydrolases"/>
    <property type="match status" value="1"/>
</dbReference>
<evidence type="ECO:0000313" key="2">
    <source>
        <dbReference type="EMBL" id="KAJ9487966.1"/>
    </source>
</evidence>
<evidence type="ECO:0000256" key="1">
    <source>
        <dbReference type="SAM" id="MobiDB-lite"/>
    </source>
</evidence>
<dbReference type="PANTHER" id="PTHR47345:SF1">
    <property type="entry name" value="CUT9-INTERACTING PROTEIN SCN1"/>
    <property type="match status" value="1"/>
</dbReference>
<reference evidence="2" key="2">
    <citation type="journal article" date="2016" name="Fungal Biol.">
        <title>Ochratoxin A production by Penicillium thymicola.</title>
        <authorList>
            <person name="Nguyen H.D.T."/>
            <person name="McMullin D.R."/>
            <person name="Ponomareva E."/>
            <person name="Riley R."/>
            <person name="Pomraning K.R."/>
            <person name="Baker S.E."/>
            <person name="Seifert K.A."/>
        </authorList>
    </citation>
    <scope>NUCLEOTIDE SEQUENCE</scope>
    <source>
        <strain evidence="2">DAOM 180753</strain>
    </source>
</reference>
<feature type="region of interest" description="Disordered" evidence="1">
    <location>
        <begin position="232"/>
        <end position="261"/>
    </location>
</feature>
<dbReference type="AlphaFoldDB" id="A0AAI9TIR8"/>